<evidence type="ECO:0000313" key="4">
    <source>
        <dbReference type="Proteomes" id="UP000285405"/>
    </source>
</evidence>
<feature type="region of interest" description="Disordered" evidence="2">
    <location>
        <begin position="103"/>
        <end position="129"/>
    </location>
</feature>
<accession>A0A420IHU9</accession>
<keyword evidence="1" id="KW-0175">Coiled coil</keyword>
<dbReference type="Proteomes" id="UP000285405">
    <property type="component" value="Unassembled WGS sequence"/>
</dbReference>
<evidence type="ECO:0008006" key="5">
    <source>
        <dbReference type="Google" id="ProtNLM"/>
    </source>
</evidence>
<sequence>MWLGLERSPAEIFKIFSFKSRTYREPSESESDFELSEVSLEDKQHHVIKQNSGMSTTDTSVLSKLEELLGMMTEMKTKMRAQEEKLRAHKVKIEELTLSNAERKHSISSEDKMHLDRDSPQEKTMQVTEMPRHKTGDLKDFSGERSEWIAWRTEAQTKLNTDGRAIGNDQEQFGYLYMHLQTGAQKRIQQWYNMYLKTNTNCNPMAFLERAEGTFGDQNEEKNARTLLSATKQRSDESFSDFITKFEELLAQPDGEEWP</sequence>
<comment type="caution">
    <text evidence="3">The sequence shown here is derived from an EMBL/GenBank/DDBJ whole genome shotgun (WGS) entry which is preliminary data.</text>
</comment>
<feature type="coiled-coil region" evidence="1">
    <location>
        <begin position="65"/>
        <end position="99"/>
    </location>
</feature>
<evidence type="ECO:0000256" key="2">
    <source>
        <dbReference type="SAM" id="MobiDB-lite"/>
    </source>
</evidence>
<gene>
    <name evidence="3" type="ORF">GcC1_086022</name>
</gene>
<dbReference type="EMBL" id="MCBR01008681">
    <property type="protein sequence ID" value="RKF74072.1"/>
    <property type="molecule type" value="Genomic_DNA"/>
</dbReference>
<dbReference type="AlphaFoldDB" id="A0A420IHU9"/>
<evidence type="ECO:0000256" key="1">
    <source>
        <dbReference type="SAM" id="Coils"/>
    </source>
</evidence>
<feature type="compositionally biased region" description="Basic and acidic residues" evidence="2">
    <location>
        <begin position="103"/>
        <end position="121"/>
    </location>
</feature>
<proteinExistence type="predicted"/>
<organism evidence="3 4">
    <name type="scientific">Golovinomyces cichoracearum</name>
    <dbReference type="NCBI Taxonomy" id="62708"/>
    <lineage>
        <taxon>Eukaryota</taxon>
        <taxon>Fungi</taxon>
        <taxon>Dikarya</taxon>
        <taxon>Ascomycota</taxon>
        <taxon>Pezizomycotina</taxon>
        <taxon>Leotiomycetes</taxon>
        <taxon>Erysiphales</taxon>
        <taxon>Erysiphaceae</taxon>
        <taxon>Golovinomyces</taxon>
    </lineage>
</organism>
<name>A0A420IHU9_9PEZI</name>
<dbReference type="OrthoDB" id="4366649at2759"/>
<protein>
    <recommendedName>
        <fullName evidence="5">Retrotransposon gag domain-containing protein</fullName>
    </recommendedName>
</protein>
<evidence type="ECO:0000313" key="3">
    <source>
        <dbReference type="EMBL" id="RKF74072.1"/>
    </source>
</evidence>
<reference evidence="3 4" key="1">
    <citation type="journal article" date="2018" name="BMC Genomics">
        <title>Comparative genome analyses reveal sequence features reflecting distinct modes of host-adaptation between dicot and monocot powdery mildew.</title>
        <authorList>
            <person name="Wu Y."/>
            <person name="Ma X."/>
            <person name="Pan Z."/>
            <person name="Kale S.D."/>
            <person name="Song Y."/>
            <person name="King H."/>
            <person name="Zhang Q."/>
            <person name="Presley C."/>
            <person name="Deng X."/>
            <person name="Wei C.I."/>
            <person name="Xiao S."/>
        </authorList>
    </citation>
    <scope>NUCLEOTIDE SEQUENCE [LARGE SCALE GENOMIC DNA]</scope>
    <source>
        <strain evidence="3">UCSC1</strain>
    </source>
</reference>